<gene>
    <name evidence="4" type="ORF">FPAR1323_LOCUS5752</name>
</gene>
<dbReference type="Gene3D" id="3.40.50.720">
    <property type="entry name" value="NAD(P)-binding Rossmann-like Domain"/>
    <property type="match status" value="1"/>
</dbReference>
<dbReference type="EMBL" id="HBGT01010551">
    <property type="protein sequence ID" value="CAD9404210.1"/>
    <property type="molecule type" value="Transcribed_RNA"/>
</dbReference>
<sequence>MIEETPPHPEDPYGISKLAVELDLKAAKEIFDMDFVVFRPHNVYGPKQNIADKFRNAIGIFMNEIMHGEPMTIFGTGNQTRGFSYISDVAPLIAVAPGLPKARNEAFFVGTDQKYSVYDLSVAVAKAMGVPHQVTNLPARNEVVDAYASHDKLRCFFNPSTPVSLEEGLKVTAEYGKTIGKFEPTGFTDIEVWEKMPPSWVGALHEWEAEDKTNRARALRRTRPGRPASTTLALVLPLLVLLVALVVVLELSAISKTYATNIAARRRWATAI</sequence>
<dbReference type="PANTHER" id="PTHR43000">
    <property type="entry name" value="DTDP-D-GLUCOSE 4,6-DEHYDRATASE-RELATED"/>
    <property type="match status" value="1"/>
</dbReference>
<dbReference type="InterPro" id="IPR036291">
    <property type="entry name" value="NAD(P)-bd_dom_sf"/>
</dbReference>
<keyword evidence="2" id="KW-1133">Transmembrane helix</keyword>
<protein>
    <recommendedName>
        <fullName evidence="3">NAD-dependent epimerase/dehydratase domain-containing protein</fullName>
    </recommendedName>
</protein>
<dbReference type="SUPFAM" id="SSF51735">
    <property type="entry name" value="NAD(P)-binding Rossmann-fold domains"/>
    <property type="match status" value="1"/>
</dbReference>
<keyword evidence="2" id="KW-0472">Membrane</keyword>
<dbReference type="AlphaFoldDB" id="A0A7S2BQW4"/>
<evidence type="ECO:0000313" key="4">
    <source>
        <dbReference type="EMBL" id="CAD9404210.1"/>
    </source>
</evidence>
<reference evidence="4" key="1">
    <citation type="submission" date="2021-01" db="EMBL/GenBank/DDBJ databases">
        <authorList>
            <person name="Corre E."/>
            <person name="Pelletier E."/>
            <person name="Niang G."/>
            <person name="Scheremetjew M."/>
            <person name="Finn R."/>
            <person name="Kale V."/>
            <person name="Holt S."/>
            <person name="Cochrane G."/>
            <person name="Meng A."/>
            <person name="Brown T."/>
            <person name="Cohen L."/>
        </authorList>
    </citation>
    <scope>NUCLEOTIDE SEQUENCE</scope>
    <source>
        <strain evidence="4">RCC1693</strain>
    </source>
</reference>
<dbReference type="Pfam" id="PF01370">
    <property type="entry name" value="Epimerase"/>
    <property type="match status" value="1"/>
</dbReference>
<accession>A0A7S2BQW4</accession>
<keyword evidence="2" id="KW-0812">Transmembrane</keyword>
<evidence type="ECO:0000256" key="2">
    <source>
        <dbReference type="SAM" id="Phobius"/>
    </source>
</evidence>
<proteinExistence type="inferred from homology"/>
<dbReference type="Gene3D" id="3.90.25.10">
    <property type="entry name" value="UDP-galactose 4-epimerase, domain 1"/>
    <property type="match status" value="1"/>
</dbReference>
<evidence type="ECO:0000256" key="1">
    <source>
        <dbReference type="ARBA" id="ARBA00007637"/>
    </source>
</evidence>
<feature type="transmembrane region" description="Helical" evidence="2">
    <location>
        <begin position="230"/>
        <end position="249"/>
    </location>
</feature>
<organism evidence="4">
    <name type="scientific">Florenciella parvula</name>
    <dbReference type="NCBI Taxonomy" id="236787"/>
    <lineage>
        <taxon>Eukaryota</taxon>
        <taxon>Sar</taxon>
        <taxon>Stramenopiles</taxon>
        <taxon>Ochrophyta</taxon>
        <taxon>Dictyochophyceae</taxon>
        <taxon>Florenciellales</taxon>
        <taxon>Florenciella</taxon>
    </lineage>
</organism>
<name>A0A7S2BQW4_9STRA</name>
<feature type="domain" description="NAD-dependent epimerase/dehydratase" evidence="3">
    <location>
        <begin position="3"/>
        <end position="96"/>
    </location>
</feature>
<dbReference type="InterPro" id="IPR001509">
    <property type="entry name" value="Epimerase_deHydtase"/>
</dbReference>
<comment type="similarity">
    <text evidence="1">Belongs to the NAD(P)-dependent epimerase/dehydratase family.</text>
</comment>
<evidence type="ECO:0000259" key="3">
    <source>
        <dbReference type="Pfam" id="PF01370"/>
    </source>
</evidence>